<dbReference type="InterPro" id="IPR047296">
    <property type="entry name" value="GIY-YIG_UvrC_Cho"/>
</dbReference>
<gene>
    <name evidence="3" type="ORF">F4V44_16415</name>
</gene>
<dbReference type="Gene3D" id="3.40.1440.10">
    <property type="entry name" value="GIY-YIG endonuclease"/>
    <property type="match status" value="1"/>
</dbReference>
<keyword evidence="3" id="KW-0378">Hydrolase</keyword>
<reference evidence="3 4" key="1">
    <citation type="submission" date="2019-09" db="EMBL/GenBank/DDBJ databases">
        <title>Whole genome sequences of isolates from the Mars Exploration Rovers.</title>
        <authorList>
            <person name="Seuylemezian A."/>
            <person name="Vaishampayan P."/>
        </authorList>
    </citation>
    <scope>NUCLEOTIDE SEQUENCE [LARGE SCALE GENOMIC DNA]</scope>
    <source>
        <strain evidence="3 4">MER_TA_151</strain>
    </source>
</reference>
<dbReference type="Proteomes" id="UP000326671">
    <property type="component" value="Unassembled WGS sequence"/>
</dbReference>
<protein>
    <submittedName>
        <fullName evidence="3">DNA helicase UvrC</fullName>
    </submittedName>
</protein>
<dbReference type="SUPFAM" id="SSF46600">
    <property type="entry name" value="C-terminal UvrC-binding domain of UvrB"/>
    <property type="match status" value="1"/>
</dbReference>
<dbReference type="GO" id="GO:0006289">
    <property type="term" value="P:nucleotide-excision repair"/>
    <property type="evidence" value="ECO:0007669"/>
    <property type="project" value="InterPro"/>
</dbReference>
<dbReference type="Pfam" id="PF02151">
    <property type="entry name" value="UVR"/>
    <property type="match status" value="1"/>
</dbReference>
<keyword evidence="3" id="KW-0347">Helicase</keyword>
<evidence type="ECO:0000313" key="3">
    <source>
        <dbReference type="EMBL" id="KAA9021575.1"/>
    </source>
</evidence>
<dbReference type="SMART" id="SM00465">
    <property type="entry name" value="GIYc"/>
    <property type="match status" value="1"/>
</dbReference>
<dbReference type="OrthoDB" id="9804933at2"/>
<dbReference type="PROSITE" id="PS50151">
    <property type="entry name" value="UVR"/>
    <property type="match status" value="1"/>
</dbReference>
<dbReference type="RefSeq" id="WP_150441103.1">
    <property type="nucleotide sequence ID" value="NZ_VYKL01000026.1"/>
</dbReference>
<sequence length="337" mass="39224">MKDSQGSIIYVGKSKNLKSRVQSYFYHSKAHSRKVEKLVKTLRDFDYIETDTEFEAFMLECRLIKEIKPYFNKLMKNPLSYAYIVIKLDEEIPQMEVSHSIHKGNGYQYFGPFTSKSTAEKAIEGFKDCYKINCTRHTLKTSPCLNFTIGLCIGMCQGGAALAQYRSIIDKFISLLNGSDMSLLEEMNEKMLTAAEHFDFETAAKFRNSIKYMETLIHKERMIEFTEKNHNIVMLEPIGEACFKIFYMKRNEILFSEIYSDKDVNRESAAATVSANIMKYFALPYSAAELTRDEIDEAQIIYHYLKSSHCRYRIIPETWLESKSKVKQQVSEWFSQV</sequence>
<proteinExistence type="predicted"/>
<evidence type="ECO:0000259" key="2">
    <source>
        <dbReference type="PROSITE" id="PS50164"/>
    </source>
</evidence>
<dbReference type="EMBL" id="VYKL01000026">
    <property type="protein sequence ID" value="KAA9021575.1"/>
    <property type="molecule type" value="Genomic_DNA"/>
</dbReference>
<evidence type="ECO:0000259" key="1">
    <source>
        <dbReference type="PROSITE" id="PS50151"/>
    </source>
</evidence>
<dbReference type="GO" id="GO:0009380">
    <property type="term" value="C:excinuclease repair complex"/>
    <property type="evidence" value="ECO:0007669"/>
    <property type="project" value="TreeGrafter"/>
</dbReference>
<dbReference type="PANTHER" id="PTHR30562:SF1">
    <property type="entry name" value="UVRABC SYSTEM PROTEIN C"/>
    <property type="match status" value="1"/>
</dbReference>
<keyword evidence="4" id="KW-1185">Reference proteome</keyword>
<dbReference type="Pfam" id="PF01541">
    <property type="entry name" value="GIY-YIG"/>
    <property type="match status" value="1"/>
</dbReference>
<dbReference type="PROSITE" id="PS50164">
    <property type="entry name" value="GIY_YIG"/>
    <property type="match status" value="1"/>
</dbReference>
<dbReference type="GO" id="GO:0004386">
    <property type="term" value="F:helicase activity"/>
    <property type="evidence" value="ECO:0007669"/>
    <property type="project" value="UniProtKB-KW"/>
</dbReference>
<accession>A0A5J5HLI7</accession>
<dbReference type="InterPro" id="IPR036876">
    <property type="entry name" value="UVR_dom_sf"/>
</dbReference>
<dbReference type="InterPro" id="IPR035901">
    <property type="entry name" value="GIY-YIG_endonuc_sf"/>
</dbReference>
<dbReference type="InterPro" id="IPR000305">
    <property type="entry name" value="GIY-YIG_endonuc"/>
</dbReference>
<dbReference type="PANTHER" id="PTHR30562">
    <property type="entry name" value="UVRC/OXIDOREDUCTASE"/>
    <property type="match status" value="1"/>
</dbReference>
<dbReference type="SUPFAM" id="SSF82771">
    <property type="entry name" value="GIY-YIG endonuclease"/>
    <property type="match status" value="1"/>
</dbReference>
<dbReference type="Gene3D" id="4.10.860.10">
    <property type="entry name" value="UVR domain"/>
    <property type="match status" value="1"/>
</dbReference>
<dbReference type="InterPro" id="IPR050066">
    <property type="entry name" value="UvrABC_protein_C"/>
</dbReference>
<dbReference type="CDD" id="cd10434">
    <property type="entry name" value="GIY-YIG_UvrC_Cho"/>
    <property type="match status" value="1"/>
</dbReference>
<keyword evidence="3" id="KW-0067">ATP-binding</keyword>
<dbReference type="AlphaFoldDB" id="A0A5J5HLI7"/>
<evidence type="ECO:0000313" key="4">
    <source>
        <dbReference type="Proteomes" id="UP000326671"/>
    </source>
</evidence>
<feature type="domain" description="GIY-YIG" evidence="2">
    <location>
        <begin position="1"/>
        <end position="73"/>
    </location>
</feature>
<comment type="caution">
    <text evidence="3">The sequence shown here is derived from an EMBL/GenBank/DDBJ whole genome shotgun (WGS) entry which is preliminary data.</text>
</comment>
<keyword evidence="3" id="KW-0547">Nucleotide-binding</keyword>
<organism evidence="3 4">
    <name type="scientific">Niallia endozanthoxylica</name>
    <dbReference type="NCBI Taxonomy" id="2036016"/>
    <lineage>
        <taxon>Bacteria</taxon>
        <taxon>Bacillati</taxon>
        <taxon>Bacillota</taxon>
        <taxon>Bacilli</taxon>
        <taxon>Bacillales</taxon>
        <taxon>Bacillaceae</taxon>
        <taxon>Niallia</taxon>
    </lineage>
</organism>
<dbReference type="InterPro" id="IPR001943">
    <property type="entry name" value="UVR_dom"/>
</dbReference>
<name>A0A5J5HLI7_9BACI</name>
<feature type="domain" description="UVR" evidence="1">
    <location>
        <begin position="181"/>
        <end position="216"/>
    </location>
</feature>